<dbReference type="Proteomes" id="UP000229893">
    <property type="component" value="Unassembled WGS sequence"/>
</dbReference>
<comment type="function">
    <text evidence="1">Involved in DNA recombination.</text>
</comment>
<comment type="similarity">
    <text evidence="2">Belongs to the RmuC family.</text>
</comment>
<dbReference type="AlphaFoldDB" id="A0A2H0N7M3"/>
<evidence type="ECO:0000256" key="4">
    <source>
        <dbReference type="ARBA" id="ARBA00023172"/>
    </source>
</evidence>
<evidence type="ECO:0000256" key="3">
    <source>
        <dbReference type="ARBA" id="ARBA00023054"/>
    </source>
</evidence>
<sequence>MDLYLVIIVILGLVVLLGGFFIIWLKKQSSSSGEKDNALLMMQEQLKDINRMLDEKMRHSSETMDKQFNRSAKIIEDVTSRLTKLDETNRQVVGFAEQLKNFENILKSPKQRGILGEYFLESVLSNVLPPDSYKMQYAFSDGEIVDAVVFVRDKIIPIDSKFSLENYNKLAEEQDPTYRENLEKVFKADLKKRIDETSKYIRPKENTTDFAFMFIPAEGIYYDLLINQVGAIRSSSRDLIEYAFSQKHVIIISPTTFHAYLQTIMQGLKALEIEKSAQEIRKRVEDLSTHIKNYDNYFKKIGGHLSTTVNAYNSASKELTKIDKDVYKITGQSVEIEVDLLDRPKMEDE</sequence>
<dbReference type="EMBL" id="PCWO01000031">
    <property type="protein sequence ID" value="PIR04889.1"/>
    <property type="molecule type" value="Genomic_DNA"/>
</dbReference>
<dbReference type="PANTHER" id="PTHR30563:SF0">
    <property type="entry name" value="DNA RECOMBINATION PROTEIN RMUC"/>
    <property type="match status" value="1"/>
</dbReference>
<keyword evidence="5" id="KW-0472">Membrane</keyword>
<keyword evidence="5" id="KW-0812">Transmembrane</keyword>
<accession>A0A2H0N7M3</accession>
<organism evidence="6 7">
    <name type="scientific">Candidatus Liptonbacteria bacterium CG11_big_fil_rev_8_21_14_0_20_35_14</name>
    <dbReference type="NCBI Taxonomy" id="1974634"/>
    <lineage>
        <taxon>Bacteria</taxon>
        <taxon>Candidatus Liptoniibacteriota</taxon>
    </lineage>
</organism>
<keyword evidence="3" id="KW-0175">Coiled coil</keyword>
<evidence type="ECO:0000313" key="6">
    <source>
        <dbReference type="EMBL" id="PIR04889.1"/>
    </source>
</evidence>
<gene>
    <name evidence="6" type="ORF">COV57_02175</name>
</gene>
<dbReference type="PANTHER" id="PTHR30563">
    <property type="entry name" value="DNA RECOMBINATION PROTEIN RMUC"/>
    <property type="match status" value="1"/>
</dbReference>
<evidence type="ECO:0000313" key="7">
    <source>
        <dbReference type="Proteomes" id="UP000229893"/>
    </source>
</evidence>
<proteinExistence type="inferred from homology"/>
<keyword evidence="5" id="KW-1133">Transmembrane helix</keyword>
<dbReference type="InterPro" id="IPR003798">
    <property type="entry name" value="DNA_recombination_RmuC"/>
</dbReference>
<evidence type="ECO:0000256" key="2">
    <source>
        <dbReference type="ARBA" id="ARBA00009840"/>
    </source>
</evidence>
<comment type="caution">
    <text evidence="6">The sequence shown here is derived from an EMBL/GenBank/DDBJ whole genome shotgun (WGS) entry which is preliminary data.</text>
</comment>
<feature type="transmembrane region" description="Helical" evidence="5">
    <location>
        <begin position="6"/>
        <end position="25"/>
    </location>
</feature>
<dbReference type="Pfam" id="PF02646">
    <property type="entry name" value="RmuC"/>
    <property type="match status" value="1"/>
</dbReference>
<dbReference type="GO" id="GO:0006310">
    <property type="term" value="P:DNA recombination"/>
    <property type="evidence" value="ECO:0007669"/>
    <property type="project" value="UniProtKB-KW"/>
</dbReference>
<evidence type="ECO:0000256" key="1">
    <source>
        <dbReference type="ARBA" id="ARBA00003416"/>
    </source>
</evidence>
<keyword evidence="4" id="KW-0233">DNA recombination</keyword>
<protein>
    <submittedName>
        <fullName evidence="6">DNA recombination protein RmuC</fullName>
    </submittedName>
</protein>
<evidence type="ECO:0000256" key="5">
    <source>
        <dbReference type="SAM" id="Phobius"/>
    </source>
</evidence>
<reference evidence="6 7" key="1">
    <citation type="submission" date="2017-09" db="EMBL/GenBank/DDBJ databases">
        <title>Depth-based differentiation of microbial function through sediment-hosted aquifers and enrichment of novel symbionts in the deep terrestrial subsurface.</title>
        <authorList>
            <person name="Probst A.J."/>
            <person name="Ladd B."/>
            <person name="Jarett J.K."/>
            <person name="Geller-Mcgrath D.E."/>
            <person name="Sieber C.M."/>
            <person name="Emerson J.B."/>
            <person name="Anantharaman K."/>
            <person name="Thomas B.C."/>
            <person name="Malmstrom R."/>
            <person name="Stieglmeier M."/>
            <person name="Klingl A."/>
            <person name="Woyke T."/>
            <person name="Ryan C.M."/>
            <person name="Banfield J.F."/>
        </authorList>
    </citation>
    <scope>NUCLEOTIDE SEQUENCE [LARGE SCALE GENOMIC DNA]</scope>
    <source>
        <strain evidence="6">CG11_big_fil_rev_8_21_14_0_20_35_14</strain>
    </source>
</reference>
<name>A0A2H0N7M3_9BACT</name>